<keyword evidence="3" id="KW-1185">Reference proteome</keyword>
<comment type="caution">
    <text evidence="2">The sequence shown here is derived from an EMBL/GenBank/DDBJ whole genome shotgun (WGS) entry which is preliminary data.</text>
</comment>
<dbReference type="InterPro" id="IPR050753">
    <property type="entry name" value="Peptidase_M14_domain"/>
</dbReference>
<accession>A0ABD5PLW1</accession>
<reference evidence="2 3" key="1">
    <citation type="journal article" date="2019" name="Int. J. Syst. Evol. Microbiol.">
        <title>The Global Catalogue of Microorganisms (GCM) 10K type strain sequencing project: providing services to taxonomists for standard genome sequencing and annotation.</title>
        <authorList>
            <consortium name="The Broad Institute Genomics Platform"/>
            <consortium name="The Broad Institute Genome Sequencing Center for Infectious Disease"/>
            <person name="Wu L."/>
            <person name="Ma J."/>
        </authorList>
    </citation>
    <scope>NUCLEOTIDE SEQUENCE [LARGE SCALE GENOMIC DNA]</scope>
    <source>
        <strain evidence="2 3">WLHS5</strain>
    </source>
</reference>
<evidence type="ECO:0000313" key="2">
    <source>
        <dbReference type="EMBL" id="MFC4541483.1"/>
    </source>
</evidence>
<dbReference type="Proteomes" id="UP001595898">
    <property type="component" value="Unassembled WGS sequence"/>
</dbReference>
<dbReference type="RefSeq" id="WP_250139646.1">
    <property type="nucleotide sequence ID" value="NZ_JALIQP010000002.1"/>
</dbReference>
<organism evidence="2 3">
    <name type="scientific">Halosolutus amylolyticus</name>
    <dbReference type="NCBI Taxonomy" id="2932267"/>
    <lineage>
        <taxon>Archaea</taxon>
        <taxon>Methanobacteriati</taxon>
        <taxon>Methanobacteriota</taxon>
        <taxon>Stenosarchaea group</taxon>
        <taxon>Halobacteria</taxon>
        <taxon>Halobacteriales</taxon>
        <taxon>Natrialbaceae</taxon>
        <taxon>Halosolutus</taxon>
    </lineage>
</organism>
<dbReference type="SUPFAM" id="SSF49452">
    <property type="entry name" value="Starch-binding domain-like"/>
    <property type="match status" value="2"/>
</dbReference>
<dbReference type="EMBL" id="JBHSFA010000002">
    <property type="protein sequence ID" value="MFC4541483.1"/>
    <property type="molecule type" value="Genomic_DNA"/>
</dbReference>
<dbReference type="PROSITE" id="PS51318">
    <property type="entry name" value="TAT"/>
    <property type="match status" value="1"/>
</dbReference>
<proteinExistence type="predicted"/>
<dbReference type="InterPro" id="IPR013784">
    <property type="entry name" value="Carb-bd-like_fold"/>
</dbReference>
<sequence>MTHSRRTILQRTGLAGTAIVGGATGTVGASDDARVDGTITDFGSPVAGATVTFDGEGAGSEGELTTESDEDGSFSRTLSPGTYTMTVAADGYAEETRSVAVESGDAVTVTVQLDRSWGPGEGELELDVTRRGGGRTIPSYVTVYGDEVYGEYAPRGSIPDPDQHGRGFVVSEGWWEIRVSNVDGYSDGYAAVYVPADETVRPWVQLSAGEETIARMGTIAGRILGGSSVPIADATVTVDGEPIPIAADGTFETDVAHGRHEVEASAPGYEPRRRTVEARFGRTTTLPVRFATDSNES</sequence>
<evidence type="ECO:0000256" key="1">
    <source>
        <dbReference type="SAM" id="MobiDB-lite"/>
    </source>
</evidence>
<name>A0ABD5PLW1_9EURY</name>
<dbReference type="PANTHER" id="PTHR11532:SF57">
    <property type="entry name" value="CARBOXYPEPTIDASE D, B"/>
    <property type="match status" value="1"/>
</dbReference>
<dbReference type="Pfam" id="PF13620">
    <property type="entry name" value="CarboxypepD_reg"/>
    <property type="match status" value="2"/>
</dbReference>
<feature type="region of interest" description="Disordered" evidence="1">
    <location>
        <begin position="53"/>
        <end position="75"/>
    </location>
</feature>
<dbReference type="AlphaFoldDB" id="A0ABD5PLW1"/>
<dbReference type="PANTHER" id="PTHR11532">
    <property type="entry name" value="PROTEASE M14 CARBOXYPEPTIDASE"/>
    <property type="match status" value="1"/>
</dbReference>
<evidence type="ECO:0000313" key="3">
    <source>
        <dbReference type="Proteomes" id="UP001595898"/>
    </source>
</evidence>
<dbReference type="Gene3D" id="2.60.40.1120">
    <property type="entry name" value="Carboxypeptidase-like, regulatory domain"/>
    <property type="match status" value="2"/>
</dbReference>
<gene>
    <name evidence="2" type="ORF">ACFO5R_06040</name>
</gene>
<protein>
    <submittedName>
        <fullName evidence="2">Carboxypeptidase regulatory-like domain-containing protein</fullName>
    </submittedName>
</protein>
<dbReference type="InterPro" id="IPR006311">
    <property type="entry name" value="TAT_signal"/>
</dbReference>